<keyword evidence="1" id="KW-0812">Transmembrane</keyword>
<dbReference type="InterPro" id="IPR036259">
    <property type="entry name" value="MFS_trans_sf"/>
</dbReference>
<evidence type="ECO:0000313" key="5">
    <source>
        <dbReference type="Proteomes" id="UP000533533"/>
    </source>
</evidence>
<evidence type="ECO:0000313" key="3">
    <source>
        <dbReference type="EMBL" id="PYE22255.1"/>
    </source>
</evidence>
<keyword evidence="1" id="KW-1133">Transmembrane helix</keyword>
<proteinExistence type="predicted"/>
<protein>
    <submittedName>
        <fullName evidence="2">MFS family arabinose efflux permease</fullName>
    </submittedName>
</protein>
<dbReference type="AlphaFoldDB" id="A0A2U1A652"/>
<sequence>MSGRMVPMQALLTTIPEPARRGAFLSANSAVQALGMGIGAWLGGQWLTNGVNGAVIGFGQNGWIAAALTCLALLWVSRVGGVGRRVE</sequence>
<feature type="transmembrane region" description="Helical" evidence="1">
    <location>
        <begin position="54"/>
        <end position="76"/>
    </location>
</feature>
<keyword evidence="5" id="KW-1185">Reference proteome</keyword>
<evidence type="ECO:0000313" key="2">
    <source>
        <dbReference type="EMBL" id="MBB2929203.1"/>
    </source>
</evidence>
<feature type="transmembrane region" description="Helical" evidence="1">
    <location>
        <begin position="21"/>
        <end position="42"/>
    </location>
</feature>
<accession>A0A2U1A652</accession>
<dbReference type="EMBL" id="QJSQ01000011">
    <property type="protein sequence ID" value="PYE22255.1"/>
    <property type="molecule type" value="Genomic_DNA"/>
</dbReference>
<evidence type="ECO:0000313" key="4">
    <source>
        <dbReference type="Proteomes" id="UP000247772"/>
    </source>
</evidence>
<organism evidence="3 4">
    <name type="scientific">Paraburkholderia silvatlantica</name>
    <dbReference type="NCBI Taxonomy" id="321895"/>
    <lineage>
        <taxon>Bacteria</taxon>
        <taxon>Pseudomonadati</taxon>
        <taxon>Pseudomonadota</taxon>
        <taxon>Betaproteobacteria</taxon>
        <taxon>Burkholderiales</taxon>
        <taxon>Burkholderiaceae</taxon>
        <taxon>Paraburkholderia</taxon>
    </lineage>
</organism>
<reference evidence="3 4" key="1">
    <citation type="submission" date="2018-06" db="EMBL/GenBank/DDBJ databases">
        <title>Genomic Encyclopedia of Type Strains, Phase IV (KMG-V): Genome sequencing to study the core and pangenomes of soil and plant-associated prokaryotes.</title>
        <authorList>
            <person name="Whitman W."/>
        </authorList>
    </citation>
    <scope>NUCLEOTIDE SEQUENCE [LARGE SCALE GENOMIC DNA]</scope>
    <source>
        <strain evidence="3 4">SRCL-318</strain>
        <strain evidence="2 5">SRMrh-85</strain>
    </source>
</reference>
<dbReference type="Proteomes" id="UP000533533">
    <property type="component" value="Unassembled WGS sequence"/>
</dbReference>
<gene>
    <name evidence="3" type="ORF">C7410_111188</name>
    <name evidence="2" type="ORF">FHX59_003634</name>
</gene>
<dbReference type="EMBL" id="JACHVZ010000009">
    <property type="protein sequence ID" value="MBB2929203.1"/>
    <property type="molecule type" value="Genomic_DNA"/>
</dbReference>
<comment type="caution">
    <text evidence="3">The sequence shown here is derived from an EMBL/GenBank/DDBJ whole genome shotgun (WGS) entry which is preliminary data.</text>
</comment>
<keyword evidence="1" id="KW-0472">Membrane</keyword>
<dbReference type="Proteomes" id="UP000247772">
    <property type="component" value="Unassembled WGS sequence"/>
</dbReference>
<dbReference type="SUPFAM" id="SSF103473">
    <property type="entry name" value="MFS general substrate transporter"/>
    <property type="match status" value="1"/>
</dbReference>
<name>A0A2U1A652_9BURK</name>
<evidence type="ECO:0000256" key="1">
    <source>
        <dbReference type="SAM" id="Phobius"/>
    </source>
</evidence>